<feature type="transmembrane region" description="Helical" evidence="1">
    <location>
        <begin position="235"/>
        <end position="260"/>
    </location>
</feature>
<gene>
    <name evidence="3" type="ORF">FSCOSCO3_A004182</name>
</gene>
<evidence type="ECO:0000313" key="4">
    <source>
        <dbReference type="Proteomes" id="UP001314229"/>
    </source>
</evidence>
<organism evidence="3 4">
    <name type="scientific">Scomber scombrus</name>
    <name type="common">Atlantic mackerel</name>
    <name type="synonym">Scomber vernalis</name>
    <dbReference type="NCBI Taxonomy" id="13677"/>
    <lineage>
        <taxon>Eukaryota</taxon>
        <taxon>Metazoa</taxon>
        <taxon>Chordata</taxon>
        <taxon>Craniata</taxon>
        <taxon>Vertebrata</taxon>
        <taxon>Euteleostomi</taxon>
        <taxon>Actinopterygii</taxon>
        <taxon>Neopterygii</taxon>
        <taxon>Teleostei</taxon>
        <taxon>Neoteleostei</taxon>
        <taxon>Acanthomorphata</taxon>
        <taxon>Pelagiaria</taxon>
        <taxon>Scombriformes</taxon>
        <taxon>Scombridae</taxon>
        <taxon>Scomber</taxon>
    </lineage>
</organism>
<dbReference type="InterPro" id="IPR013783">
    <property type="entry name" value="Ig-like_fold"/>
</dbReference>
<dbReference type="AlphaFoldDB" id="A0AAV1PX30"/>
<evidence type="ECO:0000313" key="3">
    <source>
        <dbReference type="EMBL" id="CAK6976286.1"/>
    </source>
</evidence>
<evidence type="ECO:0000256" key="1">
    <source>
        <dbReference type="SAM" id="Phobius"/>
    </source>
</evidence>
<keyword evidence="1" id="KW-0472">Membrane</keyword>
<keyword evidence="1" id="KW-1133">Transmembrane helix</keyword>
<name>A0AAV1PX30_SCOSC</name>
<evidence type="ECO:0000256" key="2">
    <source>
        <dbReference type="SAM" id="SignalP"/>
    </source>
</evidence>
<dbReference type="Proteomes" id="UP001314229">
    <property type="component" value="Unassembled WGS sequence"/>
</dbReference>
<feature type="chain" id="PRO_5043449453" evidence="2">
    <location>
        <begin position="18"/>
        <end position="266"/>
    </location>
</feature>
<keyword evidence="1" id="KW-0812">Transmembrane</keyword>
<protein>
    <submittedName>
        <fullName evidence="3">Uncharacterized protein LOC122995085 isoform X2</fullName>
    </submittedName>
</protein>
<reference evidence="3 4" key="1">
    <citation type="submission" date="2024-01" db="EMBL/GenBank/DDBJ databases">
        <authorList>
            <person name="Alioto T."/>
            <person name="Alioto T."/>
            <person name="Gomez Garrido J."/>
        </authorList>
    </citation>
    <scope>NUCLEOTIDE SEQUENCE [LARGE SCALE GENOMIC DNA]</scope>
</reference>
<keyword evidence="4" id="KW-1185">Reference proteome</keyword>
<sequence length="266" mass="29700">MIFIYMILTALVLTAIGLMECDVSETTKAQQCIAALGEPLIFHLPTTAKMITLKKDKNNVLNIVNNKVALDKGNQVLSAFIIDGKLRLDNIMKKHSGDYQWELFNTLGELSEKIQMHLEIQATVTEPVVFQTCLSPEQMEVSCSSEGDEVGFILRLDHLLLMQTRTPIQSQRSWTVDTQSLTTDKQDKAHISNVSISLFGLLTGNLVCRVWNNVSRDEKVIHLKSCKDCVSCCPVLTIALKTSVATLLLLMALCVCLRYLSKTRNP</sequence>
<feature type="signal peptide" evidence="2">
    <location>
        <begin position="1"/>
        <end position="17"/>
    </location>
</feature>
<dbReference type="EMBL" id="CAWUFR010000343">
    <property type="protein sequence ID" value="CAK6976286.1"/>
    <property type="molecule type" value="Genomic_DNA"/>
</dbReference>
<accession>A0AAV1PX30</accession>
<comment type="caution">
    <text evidence="3">The sequence shown here is derived from an EMBL/GenBank/DDBJ whole genome shotgun (WGS) entry which is preliminary data.</text>
</comment>
<proteinExistence type="predicted"/>
<keyword evidence="2" id="KW-0732">Signal</keyword>
<dbReference type="Gene3D" id="2.60.40.10">
    <property type="entry name" value="Immunoglobulins"/>
    <property type="match status" value="1"/>
</dbReference>